<proteinExistence type="predicted"/>
<reference evidence="2 3" key="1">
    <citation type="submission" date="2023-10" db="EMBL/GenBank/DDBJ databases">
        <title>Draft genome sequence of Xylaria bambusicola isolate GMP-LS, the root and basal stem rot pathogen of sugarcane in Indonesia.</title>
        <authorList>
            <person name="Selvaraj P."/>
            <person name="Muralishankar V."/>
            <person name="Muruganantham S."/>
            <person name="Sp S."/>
            <person name="Haryani S."/>
            <person name="Lau K.J.X."/>
            <person name="Naqvi N.I."/>
        </authorList>
    </citation>
    <scope>NUCLEOTIDE SEQUENCE [LARGE SCALE GENOMIC DNA]</scope>
    <source>
        <strain evidence="2">GMP-LS</strain>
    </source>
</reference>
<dbReference type="AlphaFoldDB" id="A0AAN7V3U6"/>
<organism evidence="2 3">
    <name type="scientific">Xylaria bambusicola</name>
    <dbReference type="NCBI Taxonomy" id="326684"/>
    <lineage>
        <taxon>Eukaryota</taxon>
        <taxon>Fungi</taxon>
        <taxon>Dikarya</taxon>
        <taxon>Ascomycota</taxon>
        <taxon>Pezizomycotina</taxon>
        <taxon>Sordariomycetes</taxon>
        <taxon>Xylariomycetidae</taxon>
        <taxon>Xylariales</taxon>
        <taxon>Xylariaceae</taxon>
        <taxon>Xylaria</taxon>
    </lineage>
</organism>
<dbReference type="Proteomes" id="UP001305414">
    <property type="component" value="Unassembled WGS sequence"/>
</dbReference>
<dbReference type="EMBL" id="JAWHQM010000046">
    <property type="protein sequence ID" value="KAK5634954.1"/>
    <property type="molecule type" value="Genomic_DNA"/>
</dbReference>
<comment type="caution">
    <text evidence="2">The sequence shown here is derived from an EMBL/GenBank/DDBJ whole genome shotgun (WGS) entry which is preliminary data.</text>
</comment>
<protein>
    <submittedName>
        <fullName evidence="2">Uncharacterized protein</fullName>
    </submittedName>
</protein>
<keyword evidence="3" id="KW-1185">Reference proteome</keyword>
<evidence type="ECO:0000313" key="3">
    <source>
        <dbReference type="Proteomes" id="UP001305414"/>
    </source>
</evidence>
<evidence type="ECO:0000256" key="1">
    <source>
        <dbReference type="SAM" id="MobiDB-lite"/>
    </source>
</evidence>
<feature type="region of interest" description="Disordered" evidence="1">
    <location>
        <begin position="1"/>
        <end position="20"/>
    </location>
</feature>
<feature type="compositionally biased region" description="Acidic residues" evidence="1">
    <location>
        <begin position="162"/>
        <end position="172"/>
    </location>
</feature>
<name>A0AAN7V3U6_9PEZI</name>
<gene>
    <name evidence="2" type="ORF">RRF57_010666</name>
</gene>
<feature type="region of interest" description="Disordered" evidence="1">
    <location>
        <begin position="82"/>
        <end position="103"/>
    </location>
</feature>
<feature type="region of interest" description="Disordered" evidence="1">
    <location>
        <begin position="146"/>
        <end position="246"/>
    </location>
</feature>
<evidence type="ECO:0000313" key="2">
    <source>
        <dbReference type="EMBL" id="KAK5634954.1"/>
    </source>
</evidence>
<accession>A0AAN7V3U6</accession>
<sequence>MGPHRTSALPPPEDADHYASRALPLLPILAEPRPLSSSSSHNLEEGYTPRHLLAASDVNGGRKITAFAGEIDESALSMAQPPQISIPTHGQPDDHLDVVSPQPQYPDSKLISMWANGDELVSPIDTPATSNWKNYIVSPLSEGFEGGTASEAGPAPTYYESWFDDTSSDEDERPAPSNLAREKSQFSGSAFLGVSDGQFPKPDFRNSDLGSPLSPSFDIDRFGEPWPDVGSSHYFDSASGRQTTQP</sequence>